<dbReference type="Pfam" id="PF14130">
    <property type="entry name" value="Cap4_nuclease"/>
    <property type="match status" value="1"/>
</dbReference>
<evidence type="ECO:0000313" key="3">
    <source>
        <dbReference type="Proteomes" id="UP000193553"/>
    </source>
</evidence>
<evidence type="ECO:0000313" key="2">
    <source>
        <dbReference type="EMBL" id="OSJ03197.1"/>
    </source>
</evidence>
<dbReference type="Proteomes" id="UP000193553">
    <property type="component" value="Unassembled WGS sequence"/>
</dbReference>
<gene>
    <name evidence="2" type="ORF">BSZ18_32170</name>
</gene>
<evidence type="ECO:0000259" key="1">
    <source>
        <dbReference type="Pfam" id="PF14130"/>
    </source>
</evidence>
<dbReference type="EMBL" id="NAFI01000187">
    <property type="protein sequence ID" value="OSJ03197.1"/>
    <property type="molecule type" value="Genomic_DNA"/>
</dbReference>
<proteinExistence type="predicted"/>
<dbReference type="InterPro" id="IPR025382">
    <property type="entry name" value="Cap4-like_endonuclease_dom"/>
</dbReference>
<dbReference type="GO" id="GO:0004518">
    <property type="term" value="F:nuclease activity"/>
    <property type="evidence" value="ECO:0007669"/>
    <property type="project" value="InterPro"/>
</dbReference>
<protein>
    <recommendedName>
        <fullName evidence="1">CD-NTase associated protein 4-like DNA endonuclease domain-containing protein</fullName>
    </recommendedName>
</protein>
<comment type="caution">
    <text evidence="2">The sequence shown here is derived from an EMBL/GenBank/DDBJ whole genome shotgun (WGS) entry which is preliminary data.</text>
</comment>
<dbReference type="AlphaFoldDB" id="A0A1X3GZ32"/>
<name>A0A1X3GZ32_9BRAD</name>
<feature type="domain" description="CD-NTase associated protein 4-like DNA endonuclease" evidence="1">
    <location>
        <begin position="19"/>
        <end position="223"/>
    </location>
</feature>
<accession>A0A1X3GZ32</accession>
<sequence length="375" mass="42455">MGVHMTFADKLVQTPRREKSGETGYERYDYRAIWGLVLIFESHSELDDYAIAFEFHDDIVRLNSSSAPTRARFYQVKTKIKGHWTLSDLSAQKKSKDGTSLLPSYIGKMHDNYELFPDETERLSFVSNLPCEFMDASATISCFADCSADAFAKFLAKLKHERPTATDDTAKLMHFVRAHLSLHDASAHVKGLMQEFVTTQLGILSYSPDTLYKAIIEDCRTKSKFTGSIHSFDDLINHKAITKSHVNGWLSQIANTQTVPEWSDFSNDLTYSALEKALIAKEWRRYRTLALGAGNEAINRVRSRIRTELKKPSSLSLDLSPLTDQVMDAIWAFAKTTISELTPSRARAMIIYEVMTYDSSGDVQKIDQKPQNPQP</sequence>
<organism evidence="2 3">
    <name type="scientific">Bradyrhizobium canariense</name>
    <dbReference type="NCBI Taxonomy" id="255045"/>
    <lineage>
        <taxon>Bacteria</taxon>
        <taxon>Pseudomonadati</taxon>
        <taxon>Pseudomonadota</taxon>
        <taxon>Alphaproteobacteria</taxon>
        <taxon>Hyphomicrobiales</taxon>
        <taxon>Nitrobacteraceae</taxon>
        <taxon>Bradyrhizobium</taxon>
    </lineage>
</organism>
<reference evidence="2 3" key="1">
    <citation type="submission" date="2017-03" db="EMBL/GenBank/DDBJ databases">
        <title>Whole genome sequences of fourteen strains of Bradyrhizobium canariense and one strain of Bradyrhizobium japonicum isolated from Lupinus (Papilionoideae: Genisteae) species in Algeria.</title>
        <authorList>
            <person name="Crovadore J."/>
            <person name="Chekireb D."/>
            <person name="Brachmann A."/>
            <person name="Chablais R."/>
            <person name="Cochard B."/>
            <person name="Lefort F."/>
        </authorList>
    </citation>
    <scope>NUCLEOTIDE SEQUENCE [LARGE SCALE GENOMIC DNA]</scope>
    <source>
        <strain evidence="2 3">UBMA195</strain>
    </source>
</reference>